<dbReference type="InterPro" id="IPR004089">
    <property type="entry name" value="MCPsignal_dom"/>
</dbReference>
<comment type="caution">
    <text evidence="11">The sequence shown here is derived from an EMBL/GenBank/DDBJ whole genome shotgun (WGS) entry which is preliminary data.</text>
</comment>
<dbReference type="GO" id="GO:0006935">
    <property type="term" value="P:chemotaxis"/>
    <property type="evidence" value="ECO:0007669"/>
    <property type="project" value="UniProtKB-ARBA"/>
</dbReference>
<name>A0A9W6NH33_9PSED</name>
<dbReference type="AlphaFoldDB" id="A0A9W6NH33"/>
<evidence type="ECO:0000313" key="11">
    <source>
        <dbReference type="EMBL" id="GLK90445.1"/>
    </source>
</evidence>
<reference evidence="11" key="2">
    <citation type="submission" date="2023-01" db="EMBL/GenBank/DDBJ databases">
        <authorList>
            <person name="Sun Q."/>
            <person name="Evtushenko L."/>
        </authorList>
    </citation>
    <scope>NUCLEOTIDE SEQUENCE</scope>
    <source>
        <strain evidence="11">VKM B-2935</strain>
    </source>
</reference>
<dbReference type="CDD" id="cd11386">
    <property type="entry name" value="MCP_signal"/>
    <property type="match status" value="1"/>
</dbReference>
<comment type="subcellular location">
    <subcellularLocation>
        <location evidence="1">Cell membrane</location>
        <topology evidence="1">Multi-pass membrane protein</topology>
    </subcellularLocation>
</comment>
<evidence type="ECO:0000256" key="7">
    <source>
        <dbReference type="ARBA" id="ARBA00023224"/>
    </source>
</evidence>
<proteinExistence type="predicted"/>
<evidence type="ECO:0000256" key="3">
    <source>
        <dbReference type="ARBA" id="ARBA00022481"/>
    </source>
</evidence>
<dbReference type="EMBL" id="BSFN01000011">
    <property type="protein sequence ID" value="GLK90445.1"/>
    <property type="molecule type" value="Genomic_DNA"/>
</dbReference>
<keyword evidence="2" id="KW-1003">Cell membrane</keyword>
<feature type="region of interest" description="Disordered" evidence="9">
    <location>
        <begin position="659"/>
        <end position="687"/>
    </location>
</feature>
<dbReference type="Pfam" id="PF00015">
    <property type="entry name" value="MCPsignal"/>
    <property type="match status" value="1"/>
</dbReference>
<dbReference type="PROSITE" id="PS50111">
    <property type="entry name" value="CHEMOTAXIS_TRANSDUC_2"/>
    <property type="match status" value="1"/>
</dbReference>
<evidence type="ECO:0000256" key="9">
    <source>
        <dbReference type="SAM" id="MobiDB-lite"/>
    </source>
</evidence>
<sequence length="718" mass="77788">MALNGQEKRWLPWFGTHNKWALRWASLINRSQAARLEKTFTGMAHTRAQLLLGWTHQHWQQLHQVASTLSDQWPRLDPAQLQSIAEPMHEVSELFVVDVSGKVLASTHGARIGQRHDDKALASGLLKPFLLGPYRDDVTRELGATTSRFHDAVTLMFHQPLVVAGKTVGCLCARIPNDVMSDLIQREAGHVYRDSGDNYLFMIKSVYDPAIAPGTALSRSRFEDSTFTAGENLKDGVHTPFGTVRVRQHTEFELRFTDPATKELHPGVRETMRCGSNLFVLYPGYPDYRRVPVVGAGLTLNLPGSPDTWGMMCEGDLEEVYRQRSLSYTLLKALLVNVAGAAALLAGAHQGLDWTGEQLAWAMAASSPLVLLSFWYFSLRPRSQKLQALCDFFLDTAECGAPLSNRFSAERLQADETGSLAGWVNSFVDKMDDTMQSIVSAGSALNHTSAALNHTSGTVSQCANQQNSAAQATAEATEGVSHSISAMTEHILGSEQASQQALQLADEGARVVQQTTAEINRLAQLVTDATATIEGLNQHTLAVQTISDTIRGIADQTNLLALNAAIEAARAGESGRGFAVVAEEVRNLAQRTSEATQAIAQSLDSMRQQAVQAVGSMQQCQASAGTSVQQASMANQALQRIHSEVAGMQAQLGQISRAMQSQRDQAQAANRQAQTISQGAGQSAQAADQTQMAARALERLVLDLHKAASRLGQAETTA</sequence>
<evidence type="ECO:0000256" key="6">
    <source>
        <dbReference type="ARBA" id="ARBA00023136"/>
    </source>
</evidence>
<keyword evidence="5" id="KW-1133">Transmembrane helix</keyword>
<evidence type="ECO:0000256" key="8">
    <source>
        <dbReference type="PROSITE-ProRule" id="PRU00284"/>
    </source>
</evidence>
<keyword evidence="12" id="KW-1185">Reference proteome</keyword>
<feature type="compositionally biased region" description="Low complexity" evidence="9">
    <location>
        <begin position="660"/>
        <end position="687"/>
    </location>
</feature>
<protein>
    <recommendedName>
        <fullName evidence="10">Methyl-accepting transducer domain-containing protein</fullName>
    </recommendedName>
</protein>
<evidence type="ECO:0000256" key="2">
    <source>
        <dbReference type="ARBA" id="ARBA00022475"/>
    </source>
</evidence>
<gene>
    <name evidence="11" type="ORF">GCM10017655_35090</name>
</gene>
<dbReference type="GO" id="GO:0005886">
    <property type="term" value="C:plasma membrane"/>
    <property type="evidence" value="ECO:0007669"/>
    <property type="project" value="UniProtKB-SubCell"/>
</dbReference>
<evidence type="ECO:0000256" key="4">
    <source>
        <dbReference type="ARBA" id="ARBA00022692"/>
    </source>
</evidence>
<dbReference type="Gene3D" id="1.10.287.950">
    <property type="entry name" value="Methyl-accepting chemotaxis protein"/>
    <property type="match status" value="1"/>
</dbReference>
<evidence type="ECO:0000259" key="10">
    <source>
        <dbReference type="PROSITE" id="PS50111"/>
    </source>
</evidence>
<keyword evidence="4" id="KW-0812">Transmembrane</keyword>
<organism evidence="11 12">
    <name type="scientific">Pseudomonas turukhanskensis</name>
    <dbReference type="NCBI Taxonomy" id="1806536"/>
    <lineage>
        <taxon>Bacteria</taxon>
        <taxon>Pseudomonadati</taxon>
        <taxon>Pseudomonadota</taxon>
        <taxon>Gammaproteobacteria</taxon>
        <taxon>Pseudomonadales</taxon>
        <taxon>Pseudomonadaceae</taxon>
        <taxon>Pseudomonas</taxon>
    </lineage>
</organism>
<dbReference type="SUPFAM" id="SSF58104">
    <property type="entry name" value="Methyl-accepting chemotaxis protein (MCP) signaling domain"/>
    <property type="match status" value="1"/>
</dbReference>
<dbReference type="PANTHER" id="PTHR32089">
    <property type="entry name" value="METHYL-ACCEPTING CHEMOTAXIS PROTEIN MCPB"/>
    <property type="match status" value="1"/>
</dbReference>
<dbReference type="CDD" id="cd18773">
    <property type="entry name" value="PDC1_HK_sensor"/>
    <property type="match status" value="1"/>
</dbReference>
<evidence type="ECO:0000313" key="12">
    <source>
        <dbReference type="Proteomes" id="UP001143328"/>
    </source>
</evidence>
<dbReference type="Proteomes" id="UP001143328">
    <property type="component" value="Unassembled WGS sequence"/>
</dbReference>
<dbReference type="SMART" id="SM00283">
    <property type="entry name" value="MA"/>
    <property type="match status" value="1"/>
</dbReference>
<keyword evidence="3" id="KW-0488">Methylation</keyword>
<accession>A0A9W6NH33</accession>
<evidence type="ECO:0000256" key="1">
    <source>
        <dbReference type="ARBA" id="ARBA00004651"/>
    </source>
</evidence>
<dbReference type="PANTHER" id="PTHR32089:SF119">
    <property type="entry name" value="METHYL-ACCEPTING CHEMOTAXIS PROTEIN CTPL"/>
    <property type="match status" value="1"/>
</dbReference>
<feature type="domain" description="Methyl-accepting transducer" evidence="10">
    <location>
        <begin position="441"/>
        <end position="677"/>
    </location>
</feature>
<keyword evidence="7 8" id="KW-0807">Transducer</keyword>
<dbReference type="GO" id="GO:0007165">
    <property type="term" value="P:signal transduction"/>
    <property type="evidence" value="ECO:0007669"/>
    <property type="project" value="UniProtKB-KW"/>
</dbReference>
<keyword evidence="6" id="KW-0472">Membrane</keyword>
<reference evidence="11" key="1">
    <citation type="journal article" date="2014" name="Int. J. Syst. Evol. Microbiol.">
        <title>Complete genome sequence of Corynebacterium casei LMG S-19264T (=DSM 44701T), isolated from a smear-ripened cheese.</title>
        <authorList>
            <consortium name="US DOE Joint Genome Institute (JGI-PGF)"/>
            <person name="Walter F."/>
            <person name="Albersmeier A."/>
            <person name="Kalinowski J."/>
            <person name="Ruckert C."/>
        </authorList>
    </citation>
    <scope>NUCLEOTIDE SEQUENCE</scope>
    <source>
        <strain evidence="11">VKM B-2935</strain>
    </source>
</reference>
<evidence type="ECO:0000256" key="5">
    <source>
        <dbReference type="ARBA" id="ARBA00022989"/>
    </source>
</evidence>